<dbReference type="GO" id="GO:0008194">
    <property type="term" value="F:UDP-glycosyltransferase activity"/>
    <property type="evidence" value="ECO:0007669"/>
    <property type="project" value="TreeGrafter"/>
</dbReference>
<dbReference type="Pfam" id="PF06722">
    <property type="entry name" value="EryCIII-like_C"/>
    <property type="match status" value="1"/>
</dbReference>
<dbReference type="Proteomes" id="UP000813444">
    <property type="component" value="Unassembled WGS sequence"/>
</dbReference>
<keyword evidence="1" id="KW-0328">Glycosyltransferase</keyword>
<keyword evidence="6" id="KW-1185">Reference proteome</keyword>
<dbReference type="SUPFAM" id="SSF53756">
    <property type="entry name" value="UDP-Glycosyltransferase/glycogen phosphorylase"/>
    <property type="match status" value="1"/>
</dbReference>
<accession>A0A8K0SEY1</accession>
<evidence type="ECO:0000256" key="1">
    <source>
        <dbReference type="ARBA" id="ARBA00022676"/>
    </source>
</evidence>
<proteinExistence type="predicted"/>
<feature type="signal peptide" evidence="3">
    <location>
        <begin position="1"/>
        <end position="27"/>
    </location>
</feature>
<keyword evidence="2" id="KW-0808">Transferase</keyword>
<evidence type="ECO:0000256" key="3">
    <source>
        <dbReference type="SAM" id="SignalP"/>
    </source>
</evidence>
<dbReference type="AlphaFoldDB" id="A0A8K0SEY1"/>
<evidence type="ECO:0000256" key="2">
    <source>
        <dbReference type="ARBA" id="ARBA00022679"/>
    </source>
</evidence>
<feature type="chain" id="PRO_5035426320" description="Erythromycin biosynthesis protein CIII-like C-terminal domain-containing protein" evidence="3">
    <location>
        <begin position="28"/>
        <end position="516"/>
    </location>
</feature>
<dbReference type="PANTHER" id="PTHR48043:SF145">
    <property type="entry name" value="FI06409P-RELATED"/>
    <property type="match status" value="1"/>
</dbReference>
<dbReference type="EMBL" id="JAGPNK010000017">
    <property type="protein sequence ID" value="KAH7305774.1"/>
    <property type="molecule type" value="Genomic_DNA"/>
</dbReference>
<sequence length="516" mass="56763">MNRMLVLFPIFVALAAVFLSQRRETDTTHPIPGRNNTVLFLTTDSSGCSNVHVAAVSALLKNHPEVEIHYASFSKTHKRLKRVSTAAPSTNTTGSFGWHELSGPGFEDAIARGLPSWNDAISPPGLKGVGKMMSDFATCVLPWEADEHWRIYSEMIDIIDKVDPALIILDGPFTPAGDIAFNVNRRFITLSPNTVAEIFGMGQPWGAAFWKFPAMASGIPYPVPWDMIPRNIFLVLWQIWAVLTEPKIPVVREYLQKKGVKNPLQLGFIVPGVPTFMATLPEANLPVESLPEDTRFYGPIVIDTAPVAEQDPELAVWLKRAPTVLVNLGTLVQLNEERTRAMTGALKAVLDSTNNQVLWKIRTIGNISEEIFNPVRPFMMNGRLRIERWLDADPISIMETGDVVLSVHHGGAGCYHEAIFTGIPQVILPLWFDLYSIARTAEYLGIGIWPGHETAPTWDSETLAQGILEALNGKSSAEMRRKSSELSVKARSYGGKAAVARDIANLAAQGGIAARL</sequence>
<name>A0A8K0SEY1_9HYPO</name>
<dbReference type="InterPro" id="IPR050271">
    <property type="entry name" value="UDP-glycosyltransferase"/>
</dbReference>
<feature type="domain" description="Erythromycin biosynthesis protein CIII-like C-terminal" evidence="4">
    <location>
        <begin position="406"/>
        <end position="475"/>
    </location>
</feature>
<evidence type="ECO:0000313" key="6">
    <source>
        <dbReference type="Proteomes" id="UP000813444"/>
    </source>
</evidence>
<organism evidence="5 6">
    <name type="scientific">Stachybotrys elegans</name>
    <dbReference type="NCBI Taxonomy" id="80388"/>
    <lineage>
        <taxon>Eukaryota</taxon>
        <taxon>Fungi</taxon>
        <taxon>Dikarya</taxon>
        <taxon>Ascomycota</taxon>
        <taxon>Pezizomycotina</taxon>
        <taxon>Sordariomycetes</taxon>
        <taxon>Hypocreomycetidae</taxon>
        <taxon>Hypocreales</taxon>
        <taxon>Stachybotryaceae</taxon>
        <taxon>Stachybotrys</taxon>
    </lineage>
</organism>
<dbReference type="PANTHER" id="PTHR48043">
    <property type="entry name" value="EG:EG0003.4 PROTEIN-RELATED"/>
    <property type="match status" value="1"/>
</dbReference>
<keyword evidence="3" id="KW-0732">Signal</keyword>
<reference evidence="5" key="1">
    <citation type="journal article" date="2021" name="Nat. Commun.">
        <title>Genetic determinants of endophytism in the Arabidopsis root mycobiome.</title>
        <authorList>
            <person name="Mesny F."/>
            <person name="Miyauchi S."/>
            <person name="Thiergart T."/>
            <person name="Pickel B."/>
            <person name="Atanasova L."/>
            <person name="Karlsson M."/>
            <person name="Huettel B."/>
            <person name="Barry K.W."/>
            <person name="Haridas S."/>
            <person name="Chen C."/>
            <person name="Bauer D."/>
            <person name="Andreopoulos W."/>
            <person name="Pangilinan J."/>
            <person name="LaButti K."/>
            <person name="Riley R."/>
            <person name="Lipzen A."/>
            <person name="Clum A."/>
            <person name="Drula E."/>
            <person name="Henrissat B."/>
            <person name="Kohler A."/>
            <person name="Grigoriev I.V."/>
            <person name="Martin F.M."/>
            <person name="Hacquard S."/>
        </authorList>
    </citation>
    <scope>NUCLEOTIDE SEQUENCE</scope>
    <source>
        <strain evidence="5">MPI-CAGE-CH-0235</strain>
    </source>
</reference>
<dbReference type="OrthoDB" id="407298at2759"/>
<evidence type="ECO:0000259" key="4">
    <source>
        <dbReference type="Pfam" id="PF06722"/>
    </source>
</evidence>
<evidence type="ECO:0000313" key="5">
    <source>
        <dbReference type="EMBL" id="KAH7305774.1"/>
    </source>
</evidence>
<dbReference type="Gene3D" id="3.40.50.2000">
    <property type="entry name" value="Glycogen Phosphorylase B"/>
    <property type="match status" value="2"/>
</dbReference>
<protein>
    <recommendedName>
        <fullName evidence="4">Erythromycin biosynthesis protein CIII-like C-terminal domain-containing protein</fullName>
    </recommendedName>
</protein>
<dbReference type="InterPro" id="IPR010610">
    <property type="entry name" value="EryCIII-like_C"/>
</dbReference>
<comment type="caution">
    <text evidence="5">The sequence shown here is derived from an EMBL/GenBank/DDBJ whole genome shotgun (WGS) entry which is preliminary data.</text>
</comment>
<gene>
    <name evidence="5" type="ORF">B0I35DRAFT_413592</name>
</gene>